<feature type="active site" evidence="4">
    <location>
        <position position="16"/>
    </location>
</feature>
<dbReference type="AlphaFoldDB" id="A0A7S7NQ56"/>
<keyword evidence="1 4" id="KW-0560">Oxidoreductase</keyword>
<organism evidence="6 7">
    <name type="scientific">Paludibaculum fermentans</name>
    <dbReference type="NCBI Taxonomy" id="1473598"/>
    <lineage>
        <taxon>Bacteria</taxon>
        <taxon>Pseudomonadati</taxon>
        <taxon>Acidobacteriota</taxon>
        <taxon>Terriglobia</taxon>
        <taxon>Bryobacterales</taxon>
        <taxon>Bryobacteraceae</taxon>
        <taxon>Paludibaculum</taxon>
    </lineage>
</organism>
<dbReference type="PANTHER" id="PTHR43774">
    <property type="entry name" value="PEPTIDE METHIONINE SULFOXIDE REDUCTASE"/>
    <property type="match status" value="1"/>
</dbReference>
<dbReference type="InterPro" id="IPR002569">
    <property type="entry name" value="Met_Sox_Rdtase_MsrA_dom"/>
</dbReference>
<comment type="catalytic activity">
    <reaction evidence="3 4">
        <text>[thioredoxin]-disulfide + L-methionine + H2O = L-methionine (S)-S-oxide + [thioredoxin]-dithiol</text>
        <dbReference type="Rhea" id="RHEA:19993"/>
        <dbReference type="Rhea" id="RHEA-COMP:10698"/>
        <dbReference type="Rhea" id="RHEA-COMP:10700"/>
        <dbReference type="ChEBI" id="CHEBI:15377"/>
        <dbReference type="ChEBI" id="CHEBI:29950"/>
        <dbReference type="ChEBI" id="CHEBI:50058"/>
        <dbReference type="ChEBI" id="CHEBI:57844"/>
        <dbReference type="ChEBI" id="CHEBI:58772"/>
        <dbReference type="EC" id="1.8.4.11"/>
    </reaction>
</comment>
<dbReference type="HAMAP" id="MF_01401">
    <property type="entry name" value="MsrA"/>
    <property type="match status" value="1"/>
</dbReference>
<evidence type="ECO:0000313" key="6">
    <source>
        <dbReference type="EMBL" id="QOY87753.1"/>
    </source>
</evidence>
<sequence length="183" mass="20280">MSLDASTATATLAGGCFWCLEAVYLQMRGVISVTSGYMGGTENEPTYEEVCTGETGHAEVVQLVYDPNISSYRDILEVFFAIHDPTTLNRQGNDAGTQYRSAIFYHTPEQEAEARAFLAELTAGGVFDDPIVTEITPAVKFWPAEAYHTNYFATHPWQPYCTFVVSPKVAKFRRKFSALLKPA</sequence>
<dbReference type="RefSeq" id="WP_194449420.1">
    <property type="nucleotide sequence ID" value="NZ_CP063849.1"/>
</dbReference>
<evidence type="ECO:0000256" key="4">
    <source>
        <dbReference type="HAMAP-Rule" id="MF_01401"/>
    </source>
</evidence>
<dbReference type="Gene3D" id="3.30.1060.10">
    <property type="entry name" value="Peptide methionine sulphoxide reductase MsrA"/>
    <property type="match status" value="1"/>
</dbReference>
<evidence type="ECO:0000256" key="1">
    <source>
        <dbReference type="ARBA" id="ARBA00023002"/>
    </source>
</evidence>
<dbReference type="NCBIfam" id="TIGR00401">
    <property type="entry name" value="msrA"/>
    <property type="match status" value="1"/>
</dbReference>
<protein>
    <recommendedName>
        <fullName evidence="4">Peptide methionine sulfoxide reductase MsrA</fullName>
        <shortName evidence="4">Protein-methionine-S-oxide reductase</shortName>
        <ecNumber evidence="4">1.8.4.11</ecNumber>
    </recommendedName>
    <alternativeName>
        <fullName evidence="4">Peptide-methionine (S)-S-oxide reductase</fullName>
        <shortName evidence="4">Peptide Met(O) reductase</shortName>
    </alternativeName>
</protein>
<gene>
    <name evidence="4 6" type="primary">msrA</name>
    <name evidence="6" type="ORF">IRI77_34260</name>
</gene>
<dbReference type="GO" id="GO:0008113">
    <property type="term" value="F:peptide-methionine (S)-S-oxide reductase activity"/>
    <property type="evidence" value="ECO:0007669"/>
    <property type="project" value="UniProtKB-UniRule"/>
</dbReference>
<evidence type="ECO:0000256" key="3">
    <source>
        <dbReference type="ARBA" id="ARBA00048782"/>
    </source>
</evidence>
<evidence type="ECO:0000256" key="2">
    <source>
        <dbReference type="ARBA" id="ARBA00047806"/>
    </source>
</evidence>
<comment type="function">
    <text evidence="4">Has an important function as a repair enzyme for proteins that have been inactivated by oxidation. Catalyzes the reversible oxidation-reduction of methionine sulfoxide in proteins to methionine.</text>
</comment>
<dbReference type="InterPro" id="IPR036509">
    <property type="entry name" value="Met_Sox_Rdtase_MsrA_sf"/>
</dbReference>
<dbReference type="EMBL" id="CP063849">
    <property type="protein sequence ID" value="QOY87753.1"/>
    <property type="molecule type" value="Genomic_DNA"/>
</dbReference>
<evidence type="ECO:0000259" key="5">
    <source>
        <dbReference type="Pfam" id="PF01625"/>
    </source>
</evidence>
<feature type="domain" description="Peptide methionine sulphoxide reductase MsrA" evidence="5">
    <location>
        <begin position="9"/>
        <end position="161"/>
    </location>
</feature>
<dbReference type="SUPFAM" id="SSF55068">
    <property type="entry name" value="Peptide methionine sulfoxide reductase"/>
    <property type="match status" value="1"/>
</dbReference>
<evidence type="ECO:0000313" key="7">
    <source>
        <dbReference type="Proteomes" id="UP000593892"/>
    </source>
</evidence>
<comment type="similarity">
    <text evidence="4">Belongs to the MsrA Met sulfoxide reductase family.</text>
</comment>
<dbReference type="Pfam" id="PF01625">
    <property type="entry name" value="PMSR"/>
    <property type="match status" value="1"/>
</dbReference>
<dbReference type="Proteomes" id="UP000593892">
    <property type="component" value="Chromosome"/>
</dbReference>
<proteinExistence type="inferred from homology"/>
<dbReference type="EC" id="1.8.4.11" evidence="4"/>
<reference evidence="6 7" key="1">
    <citation type="submission" date="2020-10" db="EMBL/GenBank/DDBJ databases">
        <title>Complete genome sequence of Paludibaculum fermentans P105T, a facultatively anaerobic acidobacterium capable of dissimilatory Fe(III) reduction.</title>
        <authorList>
            <person name="Dedysh S.N."/>
            <person name="Beletsky A.V."/>
            <person name="Kulichevskaya I.S."/>
            <person name="Mardanov A.V."/>
            <person name="Ravin N.V."/>
        </authorList>
    </citation>
    <scope>NUCLEOTIDE SEQUENCE [LARGE SCALE GENOMIC DNA]</scope>
    <source>
        <strain evidence="6 7">P105</strain>
    </source>
</reference>
<keyword evidence="7" id="KW-1185">Reference proteome</keyword>
<name>A0A7S7NQ56_PALFE</name>
<dbReference type="KEGG" id="pfer:IRI77_34260"/>
<dbReference type="PANTHER" id="PTHR43774:SF1">
    <property type="entry name" value="PEPTIDE METHIONINE SULFOXIDE REDUCTASE MSRA 2"/>
    <property type="match status" value="1"/>
</dbReference>
<comment type="catalytic activity">
    <reaction evidence="2 4">
        <text>L-methionyl-[protein] + [thioredoxin]-disulfide + H2O = L-methionyl-(S)-S-oxide-[protein] + [thioredoxin]-dithiol</text>
        <dbReference type="Rhea" id="RHEA:14217"/>
        <dbReference type="Rhea" id="RHEA-COMP:10698"/>
        <dbReference type="Rhea" id="RHEA-COMP:10700"/>
        <dbReference type="Rhea" id="RHEA-COMP:12313"/>
        <dbReference type="Rhea" id="RHEA-COMP:12315"/>
        <dbReference type="ChEBI" id="CHEBI:15377"/>
        <dbReference type="ChEBI" id="CHEBI:16044"/>
        <dbReference type="ChEBI" id="CHEBI:29950"/>
        <dbReference type="ChEBI" id="CHEBI:44120"/>
        <dbReference type="ChEBI" id="CHEBI:50058"/>
        <dbReference type="EC" id="1.8.4.11"/>
    </reaction>
</comment>
<accession>A0A7S7NQ56</accession>